<name>A0A6J6JMG7_9ZZZZ</name>
<evidence type="ECO:0000256" key="2">
    <source>
        <dbReference type="ARBA" id="ARBA00022448"/>
    </source>
</evidence>
<evidence type="ECO:0000256" key="5">
    <source>
        <dbReference type="ARBA" id="ARBA00022840"/>
    </source>
</evidence>
<reference evidence="9" key="1">
    <citation type="submission" date="2020-05" db="EMBL/GenBank/DDBJ databases">
        <authorList>
            <person name="Chiriac C."/>
            <person name="Salcher M."/>
            <person name="Ghai R."/>
            <person name="Kavagutti S V."/>
        </authorList>
    </citation>
    <scope>NUCLEOTIDE SEQUENCE</scope>
</reference>
<gene>
    <name evidence="9" type="ORF">UFOPK2162_00166</name>
</gene>
<dbReference type="SMART" id="SM00382">
    <property type="entry name" value="AAA"/>
    <property type="match status" value="2"/>
</dbReference>
<dbReference type="GO" id="GO:0043190">
    <property type="term" value="C:ATP-binding cassette (ABC) transporter complex"/>
    <property type="evidence" value="ECO:0007669"/>
    <property type="project" value="TreeGrafter"/>
</dbReference>
<keyword evidence="3" id="KW-1003">Cell membrane</keyword>
<dbReference type="GO" id="GO:0005524">
    <property type="term" value="F:ATP binding"/>
    <property type="evidence" value="ECO:0007669"/>
    <property type="project" value="UniProtKB-KW"/>
</dbReference>
<comment type="subcellular location">
    <subcellularLocation>
        <location evidence="1">Cell membrane</location>
        <topology evidence="1">Peripheral membrane protein</topology>
    </subcellularLocation>
</comment>
<evidence type="ECO:0000259" key="8">
    <source>
        <dbReference type="PROSITE" id="PS50893"/>
    </source>
</evidence>
<dbReference type="InterPro" id="IPR015856">
    <property type="entry name" value="ABC_transpr_CbiO/EcfA_su"/>
</dbReference>
<dbReference type="Pfam" id="PF00005">
    <property type="entry name" value="ABC_tran"/>
    <property type="match status" value="2"/>
</dbReference>
<sequence length="540" mass="58023">MISFSNVSLIYPHSLRTVFDNLSFTIEEGEMVLVIGATGSGKSSLLRLINGLVPHHTGGILAGDISVDGISTSLTKPGGLAHIIGIVGQNPAHGFVTDTVEEELVFGMEALNFSQDVMRKRVEEILDLLSLTHLRQRSISTLSGGEQQRVAIGSALVMHPKVLVLDEPTSALDPIAAEEVLSILHRLVHDLGLTVVISEHKLERVIGFADRIISISRDGQAEIDIPEEILKRSAIAPPIVHLARALNLDSVGTSVREVRRMTSHLRDFTPLVAQSSDSTGENVVEINKLSHRYGQKIALREITLDFRTGEITAVMGRNGAGKSTLFKSIVGFHSSDSGSVRVLGNNPIELHGVDRLKKIGYIPQEPSDLLIHPSVAKECAASDRDNGLEAGSTLAFLARLTPTVNPEAHPRDLSEGQRLSLVLALILCSAPEVLIMDEPTRGLDYQAKTMLVDTLVSYARNLGKCVLIATHDVELVAEVADRVVFIADGDVVADGATVDVLLSSPAFAPQVAKVMSPAPWLTVKDALKAISDVTHPEGVQ</sequence>
<keyword evidence="2" id="KW-0813">Transport</keyword>
<evidence type="ECO:0000256" key="4">
    <source>
        <dbReference type="ARBA" id="ARBA00022741"/>
    </source>
</evidence>
<evidence type="ECO:0000256" key="3">
    <source>
        <dbReference type="ARBA" id="ARBA00022475"/>
    </source>
</evidence>
<organism evidence="9">
    <name type="scientific">freshwater metagenome</name>
    <dbReference type="NCBI Taxonomy" id="449393"/>
    <lineage>
        <taxon>unclassified sequences</taxon>
        <taxon>metagenomes</taxon>
        <taxon>ecological metagenomes</taxon>
    </lineage>
</organism>
<dbReference type="InterPro" id="IPR027417">
    <property type="entry name" value="P-loop_NTPase"/>
</dbReference>
<keyword evidence="6" id="KW-1278">Translocase</keyword>
<dbReference type="Gene3D" id="3.40.50.300">
    <property type="entry name" value="P-loop containing nucleotide triphosphate hydrolases"/>
    <property type="match status" value="2"/>
</dbReference>
<dbReference type="PROSITE" id="PS50893">
    <property type="entry name" value="ABC_TRANSPORTER_2"/>
    <property type="match status" value="2"/>
</dbReference>
<dbReference type="SUPFAM" id="SSF52540">
    <property type="entry name" value="P-loop containing nucleoside triphosphate hydrolases"/>
    <property type="match status" value="2"/>
</dbReference>
<dbReference type="InterPro" id="IPR003593">
    <property type="entry name" value="AAA+_ATPase"/>
</dbReference>
<dbReference type="PANTHER" id="PTHR43553:SF27">
    <property type="entry name" value="ENERGY-COUPLING FACTOR TRANSPORTER ATP-BINDING PROTEIN ECFA2"/>
    <property type="match status" value="1"/>
</dbReference>
<protein>
    <submittedName>
        <fullName evidence="9">Unannotated protein</fullName>
    </submittedName>
</protein>
<dbReference type="PANTHER" id="PTHR43553">
    <property type="entry name" value="HEAVY METAL TRANSPORTER"/>
    <property type="match status" value="1"/>
</dbReference>
<evidence type="ECO:0000256" key="6">
    <source>
        <dbReference type="ARBA" id="ARBA00022967"/>
    </source>
</evidence>
<evidence type="ECO:0000256" key="1">
    <source>
        <dbReference type="ARBA" id="ARBA00004202"/>
    </source>
</evidence>
<dbReference type="GO" id="GO:0042626">
    <property type="term" value="F:ATPase-coupled transmembrane transporter activity"/>
    <property type="evidence" value="ECO:0007669"/>
    <property type="project" value="TreeGrafter"/>
</dbReference>
<dbReference type="InterPro" id="IPR017871">
    <property type="entry name" value="ABC_transporter-like_CS"/>
</dbReference>
<evidence type="ECO:0000256" key="7">
    <source>
        <dbReference type="ARBA" id="ARBA00023136"/>
    </source>
</evidence>
<dbReference type="AlphaFoldDB" id="A0A6J6JMG7"/>
<accession>A0A6J6JMG7</accession>
<feature type="domain" description="ABC transporter" evidence="8">
    <location>
        <begin position="284"/>
        <end position="513"/>
    </location>
</feature>
<feature type="domain" description="ABC transporter" evidence="8">
    <location>
        <begin position="2"/>
        <end position="242"/>
    </location>
</feature>
<dbReference type="CDD" id="cd03225">
    <property type="entry name" value="ABC_cobalt_CbiO_domain1"/>
    <property type="match status" value="1"/>
</dbReference>
<dbReference type="EMBL" id="CAEZVZ010000012">
    <property type="protein sequence ID" value="CAB4637585.1"/>
    <property type="molecule type" value="Genomic_DNA"/>
</dbReference>
<keyword evidence="4" id="KW-0547">Nucleotide-binding</keyword>
<proteinExistence type="predicted"/>
<keyword evidence="7" id="KW-0472">Membrane</keyword>
<dbReference type="InterPro" id="IPR003439">
    <property type="entry name" value="ABC_transporter-like_ATP-bd"/>
</dbReference>
<dbReference type="GO" id="GO:0016887">
    <property type="term" value="F:ATP hydrolysis activity"/>
    <property type="evidence" value="ECO:0007669"/>
    <property type="project" value="InterPro"/>
</dbReference>
<evidence type="ECO:0000313" key="9">
    <source>
        <dbReference type="EMBL" id="CAB4637585.1"/>
    </source>
</evidence>
<dbReference type="InterPro" id="IPR050095">
    <property type="entry name" value="ECF_ABC_transporter_ATP-bd"/>
</dbReference>
<dbReference type="PROSITE" id="PS00211">
    <property type="entry name" value="ABC_TRANSPORTER_1"/>
    <property type="match status" value="1"/>
</dbReference>
<keyword evidence="5" id="KW-0067">ATP-binding</keyword>